<reference evidence="3 4" key="1">
    <citation type="journal article" date="2016" name="BMC Genomics">
        <title>Comparative genomics reveals Cyclospora cayetanensis possesses coccidia-like metabolism and invasion components but unique surface antigens.</title>
        <authorList>
            <person name="Liu S."/>
            <person name="Wang L."/>
            <person name="Zheng H."/>
            <person name="Xu Z."/>
            <person name="Roellig D.M."/>
            <person name="Li N."/>
            <person name="Frace M.A."/>
            <person name="Tang K."/>
            <person name="Arrowood M.J."/>
            <person name="Moss D.M."/>
            <person name="Zhang L."/>
            <person name="Feng Y."/>
            <person name="Xiao L."/>
        </authorList>
    </citation>
    <scope>NUCLEOTIDE SEQUENCE [LARGE SCALE GENOMIC DNA]</scope>
    <source>
        <strain evidence="3 4">CHN_HEN01</strain>
    </source>
</reference>
<feature type="region of interest" description="Disordered" evidence="1">
    <location>
        <begin position="1"/>
        <end position="23"/>
    </location>
</feature>
<feature type="region of interest" description="Disordered" evidence="1">
    <location>
        <begin position="695"/>
        <end position="733"/>
    </location>
</feature>
<proteinExistence type="predicted"/>
<feature type="compositionally biased region" description="Polar residues" evidence="1">
    <location>
        <begin position="1"/>
        <end position="12"/>
    </location>
</feature>
<dbReference type="InterPro" id="IPR013783">
    <property type="entry name" value="Ig-like_fold"/>
</dbReference>
<dbReference type="InParanoid" id="A0A1D3D6A3"/>
<name>A0A1D3D6A3_9EIME</name>
<evidence type="ECO:0000313" key="3">
    <source>
        <dbReference type="EMBL" id="OEH78981.1"/>
    </source>
</evidence>
<evidence type="ECO:0000256" key="1">
    <source>
        <dbReference type="SAM" id="MobiDB-lite"/>
    </source>
</evidence>
<evidence type="ECO:0000259" key="2">
    <source>
        <dbReference type="Pfam" id="PF24507"/>
    </source>
</evidence>
<organism evidence="3 4">
    <name type="scientific">Cyclospora cayetanensis</name>
    <dbReference type="NCBI Taxonomy" id="88456"/>
    <lineage>
        <taxon>Eukaryota</taxon>
        <taxon>Sar</taxon>
        <taxon>Alveolata</taxon>
        <taxon>Apicomplexa</taxon>
        <taxon>Conoidasida</taxon>
        <taxon>Coccidia</taxon>
        <taxon>Eucoccidiorida</taxon>
        <taxon>Eimeriorina</taxon>
        <taxon>Eimeriidae</taxon>
        <taxon>Cyclospora</taxon>
    </lineage>
</organism>
<accession>A0A1D3D6A3</accession>
<dbReference type="Proteomes" id="UP000095192">
    <property type="component" value="Unassembled WGS sequence"/>
</dbReference>
<evidence type="ECO:0000313" key="4">
    <source>
        <dbReference type="Proteomes" id="UP000095192"/>
    </source>
</evidence>
<feature type="compositionally biased region" description="Basic and acidic residues" evidence="1">
    <location>
        <begin position="706"/>
        <end position="716"/>
    </location>
</feature>
<dbReference type="VEuPathDB" id="ToxoDB:cyc_04118"/>
<dbReference type="PANTHER" id="PTHR46127">
    <property type="entry name" value="CILIA- AND FLAGELLA-ASSOCIATED PROTEIN 65"/>
    <property type="match status" value="1"/>
</dbReference>
<protein>
    <recommendedName>
        <fullName evidence="2">CFAP65 fourth Ig-like domain-containing protein</fullName>
    </recommendedName>
</protein>
<dbReference type="InterPro" id="IPR058536">
    <property type="entry name" value="Ig_CFAP65_4th"/>
</dbReference>
<feature type="domain" description="CFAP65 fourth Ig-like" evidence="2">
    <location>
        <begin position="295"/>
        <end position="380"/>
    </location>
</feature>
<gene>
    <name evidence="3" type="ORF">cyc_04118</name>
</gene>
<dbReference type="Gene3D" id="2.60.40.10">
    <property type="entry name" value="Immunoglobulins"/>
    <property type="match status" value="2"/>
</dbReference>
<feature type="compositionally biased region" description="Low complexity" evidence="1">
    <location>
        <begin position="1594"/>
        <end position="1614"/>
    </location>
</feature>
<dbReference type="EMBL" id="JROU02000555">
    <property type="protein sequence ID" value="OEH78981.1"/>
    <property type="molecule type" value="Genomic_DNA"/>
</dbReference>
<dbReference type="Pfam" id="PF24507">
    <property type="entry name" value="Ig_CFAP65_4th"/>
    <property type="match status" value="1"/>
</dbReference>
<dbReference type="InterPro" id="IPR052614">
    <property type="entry name" value="CFAP65"/>
</dbReference>
<feature type="region of interest" description="Disordered" evidence="1">
    <location>
        <begin position="1589"/>
        <end position="1622"/>
    </location>
</feature>
<sequence length="1665" mass="183475">MEKRTALSSGGTNDPGDPHRSSSNCFKEWSEKLAHLGIECLPELCWSQWSAKKDLEKQLIVKNVGLKPCTLCFRPPQSRCFSLPLPVARKIPPGITWSIPVTFRPHYNDSFEDILEIITENGCFDIVLRAKSNELALSIIPLCVEFGMVAIGRNAKEKLTVRNTGSVDVIVKWRAVAPFSIIPEIFSLPARESTTCKVTFRPAAPCTYTATAVCEMLLPLKEAVKTLCCTECHSAPPRTSESIVSTGLFEAASPNEKLKVVEGEGTSQIAKQGQPLKDFLQEQFCDIRRPEDAHEEQATRVVELVNASSAPAVFCFPSLHPESILQLNKRSGIVPPKSFVQLSLSLDLKSPCSFYHRAYCLVKGGPHPLPLDIVATCFSNSEYPARITKGHIILQEYATVAVIQQEKPGARFDTLGLPIDVPLPVVSPSSRILEAADGFPHHKRQVTLRSEASKYAVTWCGGWDGGVHREFAEALIYPSAQRSHQAVNPQNFVVPQLLQLDLFGCAVSPLLNPPEELEAALSLSEQVLRMPPCAMGALDALNSTIGQLAWQVVQLSNRGDSPVEVEFRLAGKAPETVTTRRQAANDLRIWPAWSRIPRGGMQLFVVLHAPSASSTAGRQLREFKLFSGGAPISSIRLQVYSTVACAKISVEENPILFQLAGVCRSVRRLVLVKNTGGVPVKVRATTISTIMERSSSLQWPEGAETDLERDTRDKPRSTTYKQNKANPEKILAEESSRKADRGPFFLAIGDINELATKDSKESEEFVLDVSESKPLSVFFSPKKAQAFSGTLVLQTETLSNHLLLQSDDSSEDTDEVGDRKWDKLAENQSSSIADSGSCIADARCRGAQRGSGQGGYQKEVAGNSQKLRVPLIGRATCPQLQISQKHIELGTVTVGTTIIKQPFQLRFSLVYDDETVDQKAVDLARAPADTKLHFQQQKQETLRLDVSSPLCTFLVSGVGDIPRVLLADVRSLSGWEAPFSLWQHFQAVQINKYLSDDLTYADLQFVSSDGLLGRRKALSLLPTVSCYCGFRFPRVGYVDGNPGRGTLVQKRLLLTFFNPGPTTAELRVLTDKYFQESFGRSRVLVKPSSLRLPPKGYRQILVELFPQLPSKEAPTDAHGTHTGYSMARDDAEEDTDVPLVLQVAQGKAVRLLLRTGGLNPRTPLLYAPPSIPGCLQLIELRNESEVPLQWWLPPAICAAAGFMNNGRPLLRFYPSEGFLGPLSAAYLLVSLTPSMAAQYTVPIEVQYKETEKEETELKTLSFCVSFTGCKDASQKACEDSKIKKAEDELYSLPISAAPNANVPLPLNAKLSRERIAFPPRPFRSSVHSLTALYNNHPSKTLVFSWNLSCPVLAAIALDVTPLKGVLGPGEDCLFWVTCRLPDAEAKLRALIRCDIIWADDADMSLEESIQTAPKPTDAVVSANFAVLQNQHRQQRRVTASSAASFCCTQIEKCVQKELEECTQMAERGPFTGDQPIGEPFLWKEPDELLDWHSMGGSRNIHDVGGPLFLLLEAEVSELLEYRARLTHRSPAPLPYVQRPHMDGSPQEAAFRLYPETILNRSLQGPQRSLQKVQKTLSWEGIPETLPALLPPPEVAAKPASAESSTASPTTAEVPTPSPRGDRSLSWLGNGSCWDLEWVPFMASICIERLLQRLVTEYYTEGFDVF</sequence>
<dbReference type="NCBIfam" id="NF012200">
    <property type="entry name" value="choice_anch_D"/>
    <property type="match status" value="1"/>
</dbReference>
<dbReference type="PANTHER" id="PTHR46127:SF1">
    <property type="entry name" value="CILIA- AND FLAGELLA-ASSOCIATED PROTEIN 65"/>
    <property type="match status" value="1"/>
</dbReference>
<comment type="caution">
    <text evidence="3">The sequence shown here is derived from an EMBL/GenBank/DDBJ whole genome shotgun (WGS) entry which is preliminary data.</text>
</comment>
<keyword evidence="4" id="KW-1185">Reference proteome</keyword>